<comment type="similarity">
    <text evidence="1">Belongs to the SEC3 family.</text>
</comment>
<evidence type="ECO:0000259" key="6">
    <source>
        <dbReference type="SMART" id="SM01313"/>
    </source>
</evidence>
<protein>
    <submittedName>
        <fullName evidence="7">Exocyst complex, component Exoc1</fullName>
    </submittedName>
</protein>
<feature type="compositionally biased region" description="Low complexity" evidence="5">
    <location>
        <begin position="462"/>
        <end position="475"/>
    </location>
</feature>
<dbReference type="GO" id="GO:0005886">
    <property type="term" value="C:plasma membrane"/>
    <property type="evidence" value="ECO:0007669"/>
    <property type="project" value="TreeGrafter"/>
</dbReference>
<feature type="compositionally biased region" description="Polar residues" evidence="5">
    <location>
        <begin position="696"/>
        <end position="717"/>
    </location>
</feature>
<feature type="compositionally biased region" description="Low complexity" evidence="5">
    <location>
        <begin position="183"/>
        <end position="225"/>
    </location>
</feature>
<feature type="compositionally biased region" description="Polar residues" evidence="5">
    <location>
        <begin position="300"/>
        <end position="321"/>
    </location>
</feature>
<feature type="compositionally biased region" description="Low complexity" evidence="5">
    <location>
        <begin position="263"/>
        <end position="272"/>
    </location>
</feature>
<feature type="compositionally biased region" description="Low complexity" evidence="5">
    <location>
        <begin position="354"/>
        <end position="368"/>
    </location>
</feature>
<dbReference type="Pfam" id="PF20654">
    <property type="entry name" value="Sec3_C-term"/>
    <property type="match status" value="1"/>
</dbReference>
<keyword evidence="2" id="KW-0813">Transport</keyword>
<accession>A0A166PMH1</accession>
<dbReference type="EMBL" id="AZGZ01000001">
    <property type="protein sequence ID" value="KZZ97820.1"/>
    <property type="molecule type" value="Genomic_DNA"/>
</dbReference>
<evidence type="ECO:0000256" key="3">
    <source>
        <dbReference type="ARBA" id="ARBA00022483"/>
    </source>
</evidence>
<dbReference type="Proteomes" id="UP000242877">
    <property type="component" value="Unassembled WGS sequence"/>
</dbReference>
<evidence type="ECO:0000256" key="1">
    <source>
        <dbReference type="ARBA" id="ARBA00006518"/>
    </source>
</evidence>
<dbReference type="PANTHER" id="PTHR16092">
    <property type="entry name" value="SEC3/SYNTAXIN-RELATED"/>
    <property type="match status" value="1"/>
</dbReference>
<dbReference type="GO" id="GO:0006893">
    <property type="term" value="P:Golgi to plasma membrane transport"/>
    <property type="evidence" value="ECO:0007669"/>
    <property type="project" value="TreeGrafter"/>
</dbReference>
<sequence length="1444" mass="157941">MSRAEKFEDEKRRLIRSCFSKRDPDGSIHESYITHIRITEDAAYPTTPAPPNSPQSNKKPRLIIVAVKKSGRVRIHKARENSDETFSIGKTWNMDELASIQIFEHLPVTTATEQNQQLWASNIGFVVTITKPYYWQAQTPKERDFFIGSLVKIFKKYTGGKVPDLIGFTQADKEAISGVMPVGQQQRQPSSRSRTPQGRSRQVSQQQQQQQQPMLQQQPVQQPVSPGAPLVSMSRPSRDNLRKTSRDQLHQPTSNAPIPPSPSYSRYRAYSPKGSASSGDGTMPNPKSPSAPASPYTIGRPSTSGSTATDNNVGANVQSKMTAPMQIPGTNSSRPSLDIPSPTDRARPSNIPFGSSPLSRPPGRSRSPSPAPPSSPLALRSSVSPNSQQENVPRSRKASAVASGPTDQTIAPPDLKTSERKTSPAPSNRTLQTPATDSRRPSHTPSVLSGTQNSPKHTPADVSAKATTSPSASAVPSPPNEPVKPIEEEPTPDPTAHIQPSEKGKTITETLESVTGPAATMATAAAAAGAVAGAGGAPTDVKEATIKAYDATAPVADTAEAGVSSETAGENIVESVAAAAEEHNVHDDEKATDDEFRPGLGPMFKPKIGSTQHKVDVANALKKASNAYAAFRPRAGGAGERLLAAAVAEKEREKAAAAAAASGSTVSGGTSPTTVPGEGDGITGVLRAPILRSLSTDTAGSMPTPHSTTAEATTPQPASIKEKAPPALTPLATSDEALGKDANKAILEPVTPAIEVSQAPDDSKFIEQAMEDAASAPKTQAERLRQKRQDELAECCSAIGVDPTLLSSRGVEFDDILTSIGWTGRLAEDKRIEDLEADVRREIGRVQAGSWLGHLELQQEGKVDQLAQLFDKTIAECDELEGLLTLYSHELNTLADDVAHIEAQSQGLQVQAANQKLLQNELQNLLQMISISPEELAPLQDGTINTIDGLKATEGALSTLYKAMVTIDPEIRSNQKRMAENNTNVGGTLAVYADAEIGQMRAVKEKKGKYRNDAHKFLLRLKTTMDLSFRTANKKTVDSRGRQPVRTSMEFTTTNSGAHDTARQELWMYNGLMLFAREVNTAAWLSIIQLYQEQIRPLYQVEVSDNVEIWKRGARKPTEQERDQLSFSHSQQEKEPTSAVDAGGMGLTEAIFDETNQEFILHTLQKINERYKHQFHTFIDEQIRAIEETKVKVSKRKGVIPFMRTFPLFSTAVENILSLSQETHDVRHLVNEAYSRINKAMWDTLKFIAKEAPGQAPSGPGVQTTADFEEKEILNYHILLIENMNHFLEEVDPGENTVLYEWRRRANNDMIEHLRLYTDAVVRRPIGKLLDFIESTESLMQTITPHQEIATRPSHSRHMAKKVMFYLDSKEIRRGIEVLKKRVEKHFGDEDQTLSRDLVGKVLKECEAAYMKAHDRISYINEAVYDNSIEIAWTKEDAITMFAK</sequence>
<keyword evidence="3" id="KW-0268">Exocytosis</keyword>
<dbReference type="CDD" id="cd13315">
    <property type="entry name" value="PH_Sec3"/>
    <property type="match status" value="1"/>
</dbReference>
<feature type="domain" description="Exocyst complex component Sec3 PIP2-binding N-terminal" evidence="6">
    <location>
        <begin position="56"/>
        <end position="157"/>
    </location>
</feature>
<feature type="compositionally biased region" description="Polar residues" evidence="5">
    <location>
        <begin position="443"/>
        <end position="456"/>
    </location>
</feature>
<keyword evidence="8" id="KW-1185">Reference proteome</keyword>
<evidence type="ECO:0000256" key="4">
    <source>
        <dbReference type="ARBA" id="ARBA00023054"/>
    </source>
</evidence>
<dbReference type="OrthoDB" id="27109at2759"/>
<dbReference type="SMART" id="SM01313">
    <property type="entry name" value="Sec3-PIP2_bind"/>
    <property type="match status" value="1"/>
</dbReference>
<feature type="compositionally biased region" description="Low complexity" evidence="5">
    <location>
        <begin position="376"/>
        <end position="385"/>
    </location>
</feature>
<dbReference type="FunFam" id="2.30.29.90:FF:000003">
    <property type="entry name" value="Exocyst complex component Sec3"/>
    <property type="match status" value="1"/>
</dbReference>
<feature type="region of interest" description="Disordered" evidence="5">
    <location>
        <begin position="658"/>
        <end position="681"/>
    </location>
</feature>
<evidence type="ECO:0000256" key="2">
    <source>
        <dbReference type="ARBA" id="ARBA00022448"/>
    </source>
</evidence>
<feature type="compositionally biased region" description="Basic and acidic residues" evidence="5">
    <location>
        <begin position="236"/>
        <end position="249"/>
    </location>
</feature>
<gene>
    <name evidence="7" type="ORF">AAP_00081</name>
</gene>
<evidence type="ECO:0000313" key="7">
    <source>
        <dbReference type="EMBL" id="KZZ97820.1"/>
    </source>
</evidence>
<feature type="compositionally biased region" description="Polar residues" evidence="5">
    <location>
        <begin position="424"/>
        <end position="436"/>
    </location>
</feature>
<proteinExistence type="inferred from homology"/>
<reference evidence="7 8" key="1">
    <citation type="journal article" date="2016" name="Genome Biol. Evol.">
        <title>Divergent and convergent evolution of fungal pathogenicity.</title>
        <authorList>
            <person name="Shang Y."/>
            <person name="Xiao G."/>
            <person name="Zheng P."/>
            <person name="Cen K."/>
            <person name="Zhan S."/>
            <person name="Wang C."/>
        </authorList>
    </citation>
    <scope>NUCLEOTIDE SEQUENCE [LARGE SCALE GENOMIC DNA]</scope>
    <source>
        <strain evidence="7 8">ARSEF 7405</strain>
    </source>
</reference>
<name>A0A166PMH1_9EURO</name>
<feature type="compositionally biased region" description="Basic and acidic residues" evidence="5">
    <location>
        <begin position="1114"/>
        <end position="1124"/>
    </location>
</feature>
<dbReference type="GO" id="GO:0006887">
    <property type="term" value="P:exocytosis"/>
    <property type="evidence" value="ECO:0007669"/>
    <property type="project" value="UniProtKB-KW"/>
</dbReference>
<comment type="caution">
    <text evidence="7">The sequence shown here is derived from an EMBL/GenBank/DDBJ whole genome shotgun (WGS) entry which is preliminary data.</text>
</comment>
<feature type="region of interest" description="Disordered" evidence="5">
    <location>
        <begin position="696"/>
        <end position="722"/>
    </location>
</feature>
<dbReference type="VEuPathDB" id="FungiDB:AAP_00081"/>
<evidence type="ECO:0000313" key="8">
    <source>
        <dbReference type="Proteomes" id="UP000242877"/>
    </source>
</evidence>
<dbReference type="GO" id="GO:0000145">
    <property type="term" value="C:exocyst"/>
    <property type="evidence" value="ECO:0007669"/>
    <property type="project" value="InterPro"/>
</dbReference>
<feature type="region of interest" description="Disordered" evidence="5">
    <location>
        <begin position="1114"/>
        <end position="1140"/>
    </location>
</feature>
<dbReference type="Pfam" id="PF09763">
    <property type="entry name" value="Sec3_CC"/>
    <property type="match status" value="1"/>
</dbReference>
<organism evidence="7 8">
    <name type="scientific">Ascosphaera apis ARSEF 7405</name>
    <dbReference type="NCBI Taxonomy" id="392613"/>
    <lineage>
        <taxon>Eukaryota</taxon>
        <taxon>Fungi</taxon>
        <taxon>Dikarya</taxon>
        <taxon>Ascomycota</taxon>
        <taxon>Pezizomycotina</taxon>
        <taxon>Eurotiomycetes</taxon>
        <taxon>Eurotiomycetidae</taxon>
        <taxon>Onygenales</taxon>
        <taxon>Ascosphaeraceae</taxon>
        <taxon>Ascosphaera</taxon>
    </lineage>
</organism>
<dbReference type="InterPro" id="IPR028258">
    <property type="entry name" value="Sec3-PIP2_bind"/>
</dbReference>
<dbReference type="PANTHER" id="PTHR16092:SF14">
    <property type="entry name" value="EXOCYST COMPLEX COMPONENT 1 ISOFORM X1"/>
    <property type="match status" value="1"/>
</dbReference>
<dbReference type="InterPro" id="IPR019160">
    <property type="entry name" value="Sec3_CC"/>
</dbReference>
<dbReference type="Gene3D" id="2.30.29.90">
    <property type="match status" value="1"/>
</dbReference>
<dbReference type="InterPro" id="IPR048628">
    <property type="entry name" value="Sec3_C"/>
</dbReference>
<feature type="region of interest" description="Disordered" evidence="5">
    <location>
        <begin position="179"/>
        <end position="506"/>
    </location>
</feature>
<evidence type="ECO:0000256" key="5">
    <source>
        <dbReference type="SAM" id="MobiDB-lite"/>
    </source>
</evidence>
<feature type="compositionally biased region" description="Low complexity" evidence="5">
    <location>
        <begin position="658"/>
        <end position="677"/>
    </location>
</feature>
<dbReference type="GO" id="GO:0005546">
    <property type="term" value="F:phosphatidylinositol-4,5-bisphosphate binding"/>
    <property type="evidence" value="ECO:0007669"/>
    <property type="project" value="TreeGrafter"/>
</dbReference>
<keyword evidence="4" id="KW-0175">Coiled coil</keyword>
<dbReference type="Pfam" id="PF15277">
    <property type="entry name" value="Sec3-PIP2_bind"/>
    <property type="match status" value="1"/>
</dbReference>